<evidence type="ECO:0000256" key="7">
    <source>
        <dbReference type="RuleBase" id="RU000304"/>
    </source>
</evidence>
<dbReference type="PROSITE" id="PS00108">
    <property type="entry name" value="PROTEIN_KINASE_ST"/>
    <property type="match status" value="1"/>
</dbReference>
<dbReference type="InterPro" id="IPR000719">
    <property type="entry name" value="Prot_kinase_dom"/>
</dbReference>
<reference evidence="9" key="1">
    <citation type="submission" date="2023-05" db="EMBL/GenBank/DDBJ databases">
        <authorList>
            <person name="Huff M."/>
        </authorList>
    </citation>
    <scope>NUCLEOTIDE SEQUENCE</scope>
</reference>
<keyword evidence="1 7" id="KW-0723">Serine/threonine-protein kinase</keyword>
<dbReference type="PROSITE" id="PS00107">
    <property type="entry name" value="PROTEIN_KINASE_ATP"/>
    <property type="match status" value="1"/>
</dbReference>
<keyword evidence="10" id="KW-1185">Reference proteome</keyword>
<dbReference type="Gene3D" id="3.30.200.20">
    <property type="entry name" value="Phosphorylase Kinase, domain 1"/>
    <property type="match status" value="1"/>
</dbReference>
<dbReference type="PROSITE" id="PS50011">
    <property type="entry name" value="PROTEIN_KINASE_DOM"/>
    <property type="match status" value="1"/>
</dbReference>
<evidence type="ECO:0000256" key="2">
    <source>
        <dbReference type="ARBA" id="ARBA00022679"/>
    </source>
</evidence>
<keyword evidence="3 6" id="KW-0547">Nucleotide-binding</keyword>
<dbReference type="FunFam" id="1.10.510.10:FF:000317">
    <property type="entry name" value="PTI1-like tyrosine-protein kinase At3g15890"/>
    <property type="match status" value="1"/>
</dbReference>
<evidence type="ECO:0000256" key="1">
    <source>
        <dbReference type="ARBA" id="ARBA00022527"/>
    </source>
</evidence>
<evidence type="ECO:0000256" key="3">
    <source>
        <dbReference type="ARBA" id="ARBA00022741"/>
    </source>
</evidence>
<evidence type="ECO:0000256" key="5">
    <source>
        <dbReference type="ARBA" id="ARBA00022840"/>
    </source>
</evidence>
<name>A0AAD1Z4F8_9LAMI</name>
<organism evidence="9 10">
    <name type="scientific">Fraxinus pennsylvanica</name>
    <dbReference type="NCBI Taxonomy" id="56036"/>
    <lineage>
        <taxon>Eukaryota</taxon>
        <taxon>Viridiplantae</taxon>
        <taxon>Streptophyta</taxon>
        <taxon>Embryophyta</taxon>
        <taxon>Tracheophyta</taxon>
        <taxon>Spermatophyta</taxon>
        <taxon>Magnoliopsida</taxon>
        <taxon>eudicotyledons</taxon>
        <taxon>Gunneridae</taxon>
        <taxon>Pentapetalae</taxon>
        <taxon>asterids</taxon>
        <taxon>lamiids</taxon>
        <taxon>Lamiales</taxon>
        <taxon>Oleaceae</taxon>
        <taxon>Oleeae</taxon>
        <taxon>Fraxinus</taxon>
    </lineage>
</organism>
<dbReference type="SUPFAM" id="SSF56112">
    <property type="entry name" value="Protein kinase-like (PK-like)"/>
    <property type="match status" value="1"/>
</dbReference>
<evidence type="ECO:0000313" key="10">
    <source>
        <dbReference type="Proteomes" id="UP000834106"/>
    </source>
</evidence>
<feature type="domain" description="Protein kinase" evidence="8">
    <location>
        <begin position="43"/>
        <end position="321"/>
    </location>
</feature>
<proteinExistence type="inferred from homology"/>
<sequence length="383" mass="42777">MGSSLCCCDSEKVEEAGFAVAGGISTTWRIFTYKELHAATNGFSEDYKLGEGGFGSVYWGKTSDGLQIAVKKLKSMNSKAEMEFAVEVEVLGRVRHKNLLGLRGYCAGDDQRLIVYDYMPNLSLLSHLHGQFAGESQLDWKTRMKIVLGSAEGLLYLHHEVTPHIIHRDIKASNVLLDSNFEPLVADFGFAKLIPEGVSHMTTRVKGTLGYLAPEYAMWGKVSESCDVYSFGILLLEIVTGRKPIEKLHGGIKRTITEWAEPLITKGRFKNLVDPKLNGKFDEIQLIQTINIAALCVQSESEKRPTMKEVVGLLNGYEPKMKPMRIRSVRYGEDLMALDQVSDEDTSINENESSVYGVFGALDSLKMHDPHERYGNRRMSKNV</sequence>
<dbReference type="Pfam" id="PF07714">
    <property type="entry name" value="PK_Tyr_Ser-Thr"/>
    <property type="match status" value="1"/>
</dbReference>
<comment type="similarity">
    <text evidence="7">Belongs to the protein kinase superfamily.</text>
</comment>
<evidence type="ECO:0000313" key="9">
    <source>
        <dbReference type="EMBL" id="CAI9761070.1"/>
    </source>
</evidence>
<dbReference type="Proteomes" id="UP000834106">
    <property type="component" value="Chromosome 5"/>
</dbReference>
<dbReference type="GO" id="GO:0005524">
    <property type="term" value="F:ATP binding"/>
    <property type="evidence" value="ECO:0007669"/>
    <property type="project" value="UniProtKB-UniRule"/>
</dbReference>
<evidence type="ECO:0000256" key="6">
    <source>
        <dbReference type="PROSITE-ProRule" id="PRU10141"/>
    </source>
</evidence>
<protein>
    <recommendedName>
        <fullName evidence="8">Protein kinase domain-containing protein</fullName>
    </recommendedName>
</protein>
<dbReference type="InterPro" id="IPR008271">
    <property type="entry name" value="Ser/Thr_kinase_AS"/>
</dbReference>
<dbReference type="CDD" id="cd14066">
    <property type="entry name" value="STKc_IRAK"/>
    <property type="match status" value="1"/>
</dbReference>
<dbReference type="SMART" id="SM00220">
    <property type="entry name" value="S_TKc"/>
    <property type="match status" value="1"/>
</dbReference>
<dbReference type="PANTHER" id="PTHR47989">
    <property type="entry name" value="OS01G0750732 PROTEIN"/>
    <property type="match status" value="1"/>
</dbReference>
<keyword evidence="5 6" id="KW-0067">ATP-binding</keyword>
<dbReference type="InterPro" id="IPR001245">
    <property type="entry name" value="Ser-Thr/Tyr_kinase_cat_dom"/>
</dbReference>
<keyword evidence="2" id="KW-0808">Transferase</keyword>
<dbReference type="InterPro" id="IPR011009">
    <property type="entry name" value="Kinase-like_dom_sf"/>
</dbReference>
<dbReference type="InterPro" id="IPR017441">
    <property type="entry name" value="Protein_kinase_ATP_BS"/>
</dbReference>
<dbReference type="AlphaFoldDB" id="A0AAD1Z4F8"/>
<evidence type="ECO:0000256" key="4">
    <source>
        <dbReference type="ARBA" id="ARBA00022777"/>
    </source>
</evidence>
<accession>A0AAD1Z4F8</accession>
<dbReference type="Gene3D" id="1.10.510.10">
    <property type="entry name" value="Transferase(Phosphotransferase) domain 1"/>
    <property type="match status" value="1"/>
</dbReference>
<dbReference type="EMBL" id="OU503040">
    <property type="protein sequence ID" value="CAI9761070.1"/>
    <property type="molecule type" value="Genomic_DNA"/>
</dbReference>
<feature type="binding site" evidence="6">
    <location>
        <position position="72"/>
    </location>
    <ligand>
        <name>ATP</name>
        <dbReference type="ChEBI" id="CHEBI:30616"/>
    </ligand>
</feature>
<dbReference type="GO" id="GO:0004674">
    <property type="term" value="F:protein serine/threonine kinase activity"/>
    <property type="evidence" value="ECO:0007669"/>
    <property type="project" value="UniProtKB-KW"/>
</dbReference>
<gene>
    <name evidence="9" type="ORF">FPE_LOCUS8500</name>
</gene>
<dbReference type="PANTHER" id="PTHR47989:SF20">
    <property type="entry name" value="PROTEIN KINASE DOMAIN-CONTAINING PROTEIN"/>
    <property type="match status" value="1"/>
</dbReference>
<evidence type="ECO:0000259" key="8">
    <source>
        <dbReference type="PROSITE" id="PS50011"/>
    </source>
</evidence>
<keyword evidence="4" id="KW-0418">Kinase</keyword>
<dbReference type="FunFam" id="3.30.200.20:FF:000406">
    <property type="entry name" value="PTI1-like tyrosine-protein kinase At3g15890"/>
    <property type="match status" value="1"/>
</dbReference>